<reference evidence="2" key="1">
    <citation type="submission" date="2016-10" db="EMBL/GenBank/DDBJ databases">
        <title>Sequence of Gallionella enrichment culture.</title>
        <authorList>
            <person name="Poehlein A."/>
            <person name="Muehling M."/>
            <person name="Daniel R."/>
        </authorList>
    </citation>
    <scope>NUCLEOTIDE SEQUENCE</scope>
</reference>
<name>A0A1J5Q3G1_9ZZZZ</name>
<dbReference type="EMBL" id="MLJW01001520">
    <property type="protein sequence ID" value="OIQ77856.1"/>
    <property type="molecule type" value="Genomic_DNA"/>
</dbReference>
<dbReference type="InterPro" id="IPR045970">
    <property type="entry name" value="DUF5926"/>
</dbReference>
<gene>
    <name evidence="2" type="ORF">GALL_404470</name>
</gene>
<evidence type="ECO:0000313" key="2">
    <source>
        <dbReference type="EMBL" id="OIQ77856.1"/>
    </source>
</evidence>
<proteinExistence type="predicted"/>
<organism evidence="2">
    <name type="scientific">mine drainage metagenome</name>
    <dbReference type="NCBI Taxonomy" id="410659"/>
    <lineage>
        <taxon>unclassified sequences</taxon>
        <taxon>metagenomes</taxon>
        <taxon>ecological metagenomes</taxon>
    </lineage>
</organism>
<comment type="caution">
    <text evidence="2">The sequence shown here is derived from an EMBL/GenBank/DDBJ whole genome shotgun (WGS) entry which is preliminary data.</text>
</comment>
<accession>A0A1J5Q3G1</accession>
<dbReference type="AlphaFoldDB" id="A0A1J5Q3G1"/>
<feature type="domain" description="DUF5926" evidence="1">
    <location>
        <begin position="1"/>
        <end position="249"/>
    </location>
</feature>
<evidence type="ECO:0000259" key="1">
    <source>
        <dbReference type="Pfam" id="PF19348"/>
    </source>
</evidence>
<dbReference type="Pfam" id="PF19348">
    <property type="entry name" value="DUF5926"/>
    <property type="match status" value="1"/>
</dbReference>
<sequence>MREIVPAALAQVKLVKDDRKVFIVTALPNAIAALHRKDGVILVGLQTPTGSGDASRDVAGALLAALESEPGDAIGAADPKNTVRLQDLLDLTAPFDVEVTEGFDFWFAEGEELSKEVQESLEELAEGMIETVRIKAPIGAAYWCEFPDRSVVRWILDTDEEKALDALARLSAAGNLSLGDGSRYLGAFRADGLMVPVWEVDQAKPARGFEVQLAALNRDFETALANTAPLSTDERRARAGIVGRQLTLR</sequence>
<protein>
    <recommendedName>
        <fullName evidence="1">DUF5926 domain-containing protein</fullName>
    </recommendedName>
</protein>